<organism evidence="2 3">
    <name type="scientific">Phytophthora palmivora</name>
    <dbReference type="NCBI Taxonomy" id="4796"/>
    <lineage>
        <taxon>Eukaryota</taxon>
        <taxon>Sar</taxon>
        <taxon>Stramenopiles</taxon>
        <taxon>Oomycota</taxon>
        <taxon>Peronosporomycetes</taxon>
        <taxon>Peronosporales</taxon>
        <taxon>Peronosporaceae</taxon>
        <taxon>Phytophthora</taxon>
    </lineage>
</organism>
<dbReference type="Proteomes" id="UP000237271">
    <property type="component" value="Unassembled WGS sequence"/>
</dbReference>
<dbReference type="AlphaFoldDB" id="A0A2P4X8A3"/>
<accession>A0A2P4X8A3</accession>
<keyword evidence="3" id="KW-1185">Reference proteome</keyword>
<evidence type="ECO:0000313" key="3">
    <source>
        <dbReference type="Proteomes" id="UP000237271"/>
    </source>
</evidence>
<sequence length="481" mass="53962">MCALPLEKALRIRFTELVVDLLQDSSGCWWLLQVKAFTLATTRPVSAATVSSLSSAKTSCLSRTQSAPTRFEVGTMPTPQWRKWRCAGRYCTSKKPMKNASEPANQQVENDVDGTNDDKEPCGYLTKKMLRSCEFYDDFVQQQDMSLAGGFTEFHSALTFHLQHRLPKRDRSQLYEPQPLCSACLKRYHSLRQQWVETLDASKSITISNTTVGHHRKKAHDKMYSVHAEQNMLLPRKLPSLHHEAVVLSGTNSTLAFPTSNIASMSNNREDSITVSKQLTYLDELAAMEEMLEEHKPPSILLITNDKPQSLAQEQTAMSTSLSPLTALPTKLSGQDDIFPSWDGVSRIEEMWQNLTFKPLERQLANPGLTSNDDGGIKQGYNSISLQQELTKATMDIQHCRRVFEDENYRENLVHEVLSALNSGNANVYLMALRSLYIDVKQAIAALSDDLSPNSTISSWPMRPKLCRETSGCVTVKLGPV</sequence>
<gene>
    <name evidence="2" type="ORF">PHPALM_29156</name>
</gene>
<name>A0A2P4X8A3_9STRA</name>
<proteinExistence type="predicted"/>
<evidence type="ECO:0000313" key="2">
    <source>
        <dbReference type="EMBL" id="POM61783.1"/>
    </source>
</evidence>
<comment type="caution">
    <text evidence="2">The sequence shown here is derived from an EMBL/GenBank/DDBJ whole genome shotgun (WGS) entry which is preliminary data.</text>
</comment>
<protein>
    <submittedName>
        <fullName evidence="2">Uncharacterized protein</fullName>
    </submittedName>
</protein>
<dbReference type="OrthoDB" id="75211at2759"/>
<dbReference type="EMBL" id="NCKW01015795">
    <property type="protein sequence ID" value="POM61783.1"/>
    <property type="molecule type" value="Genomic_DNA"/>
</dbReference>
<reference evidence="2 3" key="1">
    <citation type="journal article" date="2017" name="Genome Biol. Evol.">
        <title>Phytophthora megakarya and P. palmivora, closely related causal agents of cacao black pod rot, underwent increases in genome sizes and gene numbers by different mechanisms.</title>
        <authorList>
            <person name="Ali S.S."/>
            <person name="Shao J."/>
            <person name="Lary D.J."/>
            <person name="Kronmiller B."/>
            <person name="Shen D."/>
            <person name="Strem M.D."/>
            <person name="Amoako-Attah I."/>
            <person name="Akrofi A.Y."/>
            <person name="Begoude B.A."/>
            <person name="Ten Hoopen G.M."/>
            <person name="Coulibaly K."/>
            <person name="Kebe B.I."/>
            <person name="Melnick R.L."/>
            <person name="Guiltinan M.J."/>
            <person name="Tyler B.M."/>
            <person name="Meinhardt L.W."/>
            <person name="Bailey B.A."/>
        </authorList>
    </citation>
    <scope>NUCLEOTIDE SEQUENCE [LARGE SCALE GENOMIC DNA]</scope>
    <source>
        <strain evidence="3">sbr112.9</strain>
    </source>
</reference>
<feature type="region of interest" description="Disordered" evidence="1">
    <location>
        <begin position="96"/>
        <end position="117"/>
    </location>
</feature>
<evidence type="ECO:0000256" key="1">
    <source>
        <dbReference type="SAM" id="MobiDB-lite"/>
    </source>
</evidence>